<dbReference type="AlphaFoldDB" id="A0A1H7QNL7"/>
<evidence type="ECO:0000256" key="2">
    <source>
        <dbReference type="ARBA" id="ARBA00022729"/>
    </source>
</evidence>
<dbReference type="EMBL" id="FOAZ01000009">
    <property type="protein sequence ID" value="SEL49532.1"/>
    <property type="molecule type" value="Genomic_DNA"/>
</dbReference>
<dbReference type="RefSeq" id="WP_052438544.1">
    <property type="nucleotide sequence ID" value="NZ_BBPN01000009.1"/>
</dbReference>
<dbReference type="Proteomes" id="UP000183015">
    <property type="component" value="Unassembled WGS sequence"/>
</dbReference>
<dbReference type="PROSITE" id="PS51677">
    <property type="entry name" value="NODB"/>
    <property type="match status" value="1"/>
</dbReference>
<dbReference type="Pfam" id="PF01522">
    <property type="entry name" value="Polysacc_deac_1"/>
    <property type="match status" value="1"/>
</dbReference>
<dbReference type="PANTHER" id="PTHR34216:SF3">
    <property type="entry name" value="POLY-BETA-1,6-N-ACETYL-D-GLUCOSAMINE N-DEACETYLASE"/>
    <property type="match status" value="1"/>
</dbReference>
<dbReference type="GO" id="GO:0016810">
    <property type="term" value="F:hydrolase activity, acting on carbon-nitrogen (but not peptide) bonds"/>
    <property type="evidence" value="ECO:0007669"/>
    <property type="project" value="InterPro"/>
</dbReference>
<evidence type="ECO:0000313" key="5">
    <source>
        <dbReference type="Proteomes" id="UP000183015"/>
    </source>
</evidence>
<dbReference type="SUPFAM" id="SSF88713">
    <property type="entry name" value="Glycoside hydrolase/deacetylase"/>
    <property type="match status" value="1"/>
</dbReference>
<keyword evidence="2" id="KW-0732">Signal</keyword>
<organism evidence="4 5">
    <name type="scientific">Streptacidiphilus jiangxiensis</name>
    <dbReference type="NCBI Taxonomy" id="235985"/>
    <lineage>
        <taxon>Bacteria</taxon>
        <taxon>Bacillati</taxon>
        <taxon>Actinomycetota</taxon>
        <taxon>Actinomycetes</taxon>
        <taxon>Kitasatosporales</taxon>
        <taxon>Streptomycetaceae</taxon>
        <taxon>Streptacidiphilus</taxon>
    </lineage>
</organism>
<accession>A0A1H7QNL7</accession>
<evidence type="ECO:0000259" key="3">
    <source>
        <dbReference type="PROSITE" id="PS51677"/>
    </source>
</evidence>
<dbReference type="OrthoDB" id="9782872at2"/>
<sequence>MSVVPILQYHSVAENPPEWAAPLTVRPDRFDEQLEHLAHAQMSVVPLRRLVSAIRGGPPLPPRAMVLTFDEGFADFYWTVAPMLAARELPATLFVVTGAIHPPGGRPSGSRLPPAMMLNWRQVAGLDAYGIEIGGHSRTHPALDTVSGRTLRSEIEGCKRDLEDALGHEVTSYAYPLGYHGPTVRRAVRQAGWDSACATSDALATTSDDPLRLCRLTVRHDTPISLYDAWIHGRSARLGPPPESLSTWAWRLLRRTHGPGH</sequence>
<feature type="domain" description="NodB homology" evidence="3">
    <location>
        <begin position="63"/>
        <end position="261"/>
    </location>
</feature>
<dbReference type="STRING" id="235985.SAMN05414137_109130"/>
<dbReference type="InterPro" id="IPR051398">
    <property type="entry name" value="Polysacch_Deacetylase"/>
</dbReference>
<dbReference type="GO" id="GO:0005975">
    <property type="term" value="P:carbohydrate metabolic process"/>
    <property type="evidence" value="ECO:0007669"/>
    <property type="project" value="InterPro"/>
</dbReference>
<proteinExistence type="predicted"/>
<comment type="subcellular location">
    <subcellularLocation>
        <location evidence="1">Secreted</location>
    </subcellularLocation>
</comment>
<dbReference type="GO" id="GO:0005576">
    <property type="term" value="C:extracellular region"/>
    <property type="evidence" value="ECO:0007669"/>
    <property type="project" value="UniProtKB-SubCell"/>
</dbReference>
<dbReference type="eggNOG" id="COG0726">
    <property type="taxonomic scope" value="Bacteria"/>
</dbReference>
<dbReference type="InterPro" id="IPR011330">
    <property type="entry name" value="Glyco_hydro/deAcase_b/a-brl"/>
</dbReference>
<dbReference type="InterPro" id="IPR002509">
    <property type="entry name" value="NODB_dom"/>
</dbReference>
<evidence type="ECO:0000313" key="4">
    <source>
        <dbReference type="EMBL" id="SEL49532.1"/>
    </source>
</evidence>
<dbReference type="CDD" id="cd10918">
    <property type="entry name" value="CE4_NodB_like_5s_6s"/>
    <property type="match status" value="1"/>
</dbReference>
<dbReference type="PANTHER" id="PTHR34216">
    <property type="match status" value="1"/>
</dbReference>
<protein>
    <submittedName>
        <fullName evidence="4">Polysaccharide deacetylase</fullName>
    </submittedName>
</protein>
<dbReference type="Gene3D" id="3.20.20.370">
    <property type="entry name" value="Glycoside hydrolase/deacetylase"/>
    <property type="match status" value="1"/>
</dbReference>
<name>A0A1H7QNL7_STRJI</name>
<reference evidence="5" key="1">
    <citation type="submission" date="2016-10" db="EMBL/GenBank/DDBJ databases">
        <authorList>
            <person name="Varghese N."/>
        </authorList>
    </citation>
    <scope>NUCLEOTIDE SEQUENCE [LARGE SCALE GENOMIC DNA]</scope>
    <source>
        <strain evidence="5">DSM 45096 / BCRC 16803 / CGMCC 4.1857 / CIP 109030 / JCM 12277 / KCTC 19219 / NBRC 100920 / 33214</strain>
    </source>
</reference>
<gene>
    <name evidence="4" type="ORF">SAMN05414137_109130</name>
</gene>
<evidence type="ECO:0000256" key="1">
    <source>
        <dbReference type="ARBA" id="ARBA00004613"/>
    </source>
</evidence>
<keyword evidence="5" id="KW-1185">Reference proteome</keyword>